<reference evidence="1" key="1">
    <citation type="submission" date="2021-01" db="EMBL/GenBank/DDBJ databases">
        <title>Whole genome shotgun sequence of Acrocarpospora phusangensis NBRC 108782.</title>
        <authorList>
            <person name="Komaki H."/>
            <person name="Tamura T."/>
        </authorList>
    </citation>
    <scope>NUCLEOTIDE SEQUENCE</scope>
    <source>
        <strain evidence="1">NBRC 108782</strain>
    </source>
</reference>
<organism evidence="1 2">
    <name type="scientific">Acrocarpospora phusangensis</name>
    <dbReference type="NCBI Taxonomy" id="1070424"/>
    <lineage>
        <taxon>Bacteria</taxon>
        <taxon>Bacillati</taxon>
        <taxon>Actinomycetota</taxon>
        <taxon>Actinomycetes</taxon>
        <taxon>Streptosporangiales</taxon>
        <taxon>Streptosporangiaceae</taxon>
        <taxon>Acrocarpospora</taxon>
    </lineage>
</organism>
<evidence type="ECO:0008006" key="3">
    <source>
        <dbReference type="Google" id="ProtNLM"/>
    </source>
</evidence>
<proteinExistence type="predicted"/>
<dbReference type="RefSeq" id="WP_204039831.1">
    <property type="nucleotide sequence ID" value="NZ_BOOA01000007.1"/>
</dbReference>
<name>A0A919UM80_9ACTN</name>
<dbReference type="EMBL" id="BOOA01000007">
    <property type="protein sequence ID" value="GIH23013.1"/>
    <property type="molecule type" value="Genomic_DNA"/>
</dbReference>
<dbReference type="Proteomes" id="UP000640052">
    <property type="component" value="Unassembled WGS sequence"/>
</dbReference>
<comment type="caution">
    <text evidence="1">The sequence shown here is derived from an EMBL/GenBank/DDBJ whole genome shotgun (WGS) entry which is preliminary data.</text>
</comment>
<evidence type="ECO:0000313" key="1">
    <source>
        <dbReference type="EMBL" id="GIH23013.1"/>
    </source>
</evidence>
<dbReference type="AlphaFoldDB" id="A0A919UM80"/>
<keyword evidence="2" id="KW-1185">Reference proteome</keyword>
<dbReference type="InterPro" id="IPR006944">
    <property type="entry name" value="Phage/GTA_portal"/>
</dbReference>
<gene>
    <name evidence="1" type="ORF">Aph01nite_13230</name>
</gene>
<dbReference type="Pfam" id="PF04860">
    <property type="entry name" value="Phage_portal"/>
    <property type="match status" value="1"/>
</dbReference>
<accession>A0A919UM80</accession>
<protein>
    <recommendedName>
        <fullName evidence="3">Phage portal protein</fullName>
    </recommendedName>
</protein>
<evidence type="ECO:0000313" key="2">
    <source>
        <dbReference type="Proteomes" id="UP000640052"/>
    </source>
</evidence>
<sequence>MSALSLRNPLDAARPANKAPVPYVSRSASSGFLGMAATQTSDAVAHMTAYGTNGTLFAIVDANAQAVASATWRLYRKAKSGLKEDRVEVTSHLALDLLAEPNDFFTGFEFREAISQHLQLTGEGWWVISRDERVRSIPLEIWPVRPDRMAPVPSREKFIAGYVYTGPDGEKVPLELDEVVFMRLPNPLDPYRGLGPVQAILTDLDSARYGAQWNRNFFLNSAEPGGIIEFDEGLDDEEFEQLRERWDEQHRGVSRAHRVALLERGKWKDRKFTMRDMQFTELSELSDEKVRKAFRFPKPLLGSVDDVNRANAEAGEVVFSRWLVNNHLTRWRSVLNARYLPLFGATAVGLELDFDDPVPPDAEAQNAERESKATAAKTYVDAGYTGDSVKAALDLPDSLVWEKRSAPPAALPPGPAPVTPEDVLARARATWARVPRRRRPRAAADDDQEEARADWEQLLDELLSDWAEVSAAQREALAEQIEEIVNSGDPERLAELTVPTEEAAAVLTAAMMVQAYAAQQRMAAMAEEAGEDVEAIDPAEEDGPLAEALAAAALLIVLLLASALATLAARLAWWFWSEGESGESVAEEVDEQLAALKQAELRRQLGWALWQAEGEARWEILARMDWDYLEAVEEDDTSTCRPCGIIDGKRFTTIEDARRAYPKGGHVYCLGQLSCRGNVEPRWEAPGGSQEGP</sequence>